<feature type="transmembrane region" description="Helical" evidence="1">
    <location>
        <begin position="12"/>
        <end position="33"/>
    </location>
</feature>
<feature type="transmembrane region" description="Helical" evidence="1">
    <location>
        <begin position="81"/>
        <end position="99"/>
    </location>
</feature>
<dbReference type="KEGG" id="pcor:KS4_25600"/>
<gene>
    <name evidence="2" type="ORF">KS4_25600</name>
</gene>
<dbReference type="Proteomes" id="UP000317369">
    <property type="component" value="Chromosome"/>
</dbReference>
<dbReference type="InterPro" id="IPR028994">
    <property type="entry name" value="Integrin_alpha_N"/>
</dbReference>
<organism evidence="2 3">
    <name type="scientific">Poriferisphaera corsica</name>
    <dbReference type="NCBI Taxonomy" id="2528020"/>
    <lineage>
        <taxon>Bacteria</taxon>
        <taxon>Pseudomonadati</taxon>
        <taxon>Planctomycetota</taxon>
        <taxon>Phycisphaerae</taxon>
        <taxon>Phycisphaerales</taxon>
        <taxon>Phycisphaeraceae</taxon>
        <taxon>Poriferisphaera</taxon>
    </lineage>
</organism>
<dbReference type="EMBL" id="CP036425">
    <property type="protein sequence ID" value="QDU34490.1"/>
    <property type="molecule type" value="Genomic_DNA"/>
</dbReference>
<keyword evidence="1" id="KW-1133">Transmembrane helix</keyword>
<evidence type="ECO:0000313" key="3">
    <source>
        <dbReference type="Proteomes" id="UP000317369"/>
    </source>
</evidence>
<evidence type="ECO:0000313" key="2">
    <source>
        <dbReference type="EMBL" id="QDU34490.1"/>
    </source>
</evidence>
<evidence type="ECO:0000256" key="1">
    <source>
        <dbReference type="SAM" id="Phobius"/>
    </source>
</evidence>
<keyword evidence="1" id="KW-0812">Transmembrane</keyword>
<dbReference type="AlphaFoldDB" id="A0A517YW83"/>
<protein>
    <recommendedName>
        <fullName evidence="4">VCBS repeat-containing protein</fullName>
    </recommendedName>
</protein>
<name>A0A517YW83_9BACT</name>
<dbReference type="SUPFAM" id="SSF69318">
    <property type="entry name" value="Integrin alpha N-terminal domain"/>
    <property type="match status" value="1"/>
</dbReference>
<proteinExistence type="predicted"/>
<reference evidence="2 3" key="1">
    <citation type="submission" date="2019-02" db="EMBL/GenBank/DDBJ databases">
        <title>Deep-cultivation of Planctomycetes and their phenomic and genomic characterization uncovers novel biology.</title>
        <authorList>
            <person name="Wiegand S."/>
            <person name="Jogler M."/>
            <person name="Boedeker C."/>
            <person name="Pinto D."/>
            <person name="Vollmers J."/>
            <person name="Rivas-Marin E."/>
            <person name="Kohn T."/>
            <person name="Peeters S.H."/>
            <person name="Heuer A."/>
            <person name="Rast P."/>
            <person name="Oberbeckmann S."/>
            <person name="Bunk B."/>
            <person name="Jeske O."/>
            <person name="Meyerdierks A."/>
            <person name="Storesund J.E."/>
            <person name="Kallscheuer N."/>
            <person name="Luecker S."/>
            <person name="Lage O.M."/>
            <person name="Pohl T."/>
            <person name="Merkel B.J."/>
            <person name="Hornburger P."/>
            <person name="Mueller R.-W."/>
            <person name="Bruemmer F."/>
            <person name="Labrenz M."/>
            <person name="Spormann A.M."/>
            <person name="Op den Camp H."/>
            <person name="Overmann J."/>
            <person name="Amann R."/>
            <person name="Jetten M.S.M."/>
            <person name="Mascher T."/>
            <person name="Medema M.H."/>
            <person name="Devos D.P."/>
            <person name="Kaster A.-K."/>
            <person name="Ovreas L."/>
            <person name="Rohde M."/>
            <person name="Galperin M.Y."/>
            <person name="Jogler C."/>
        </authorList>
    </citation>
    <scope>NUCLEOTIDE SEQUENCE [LARGE SCALE GENOMIC DNA]</scope>
    <source>
        <strain evidence="2 3">KS4</strain>
    </source>
</reference>
<dbReference type="RefSeq" id="WP_145078374.1">
    <property type="nucleotide sequence ID" value="NZ_CP036425.1"/>
</dbReference>
<sequence>MSDLLPIFAPYSGWLILLLLLMIGICIAAYGLLRDRRKPYPRCPKCRYNLTGFQNSSNDQCPECGEVIHTQANLYSCNRSYRLIILGLLFAFALPIFIVQRRVRQYGWIYYTYVGPLYYLLPDVVIAEKEINGFKIIETADRRAYYTSRNDITHLTIATENDIVIQKDGFRWQYDIDGRSQSNREIIGQDITGNNYPNIVFFEWTGGAHCCYPTTILEQREDQTVVLFDDDLGNSSIQILDLNNDGIQELIVRDQIFAYWKTSYAGSPLPQVIYQFDGDQYVTAANLMLQPPRTDKQQIEIATRINQSMQSNTYLDAYYSYILTPFTDLVYSGNASQAFELLDSTWPENVNTISKDQFISEFKAQIRKSPHYQVICQLNGDIFED</sequence>
<keyword evidence="1" id="KW-0472">Membrane</keyword>
<evidence type="ECO:0008006" key="4">
    <source>
        <dbReference type="Google" id="ProtNLM"/>
    </source>
</evidence>
<keyword evidence="3" id="KW-1185">Reference proteome</keyword>
<dbReference type="OrthoDB" id="118424at2"/>
<accession>A0A517YW83</accession>